<name>A0A917JLX4_9GAMM</name>
<dbReference type="AlphaFoldDB" id="A0A917JLX4"/>
<organism evidence="1 2">
    <name type="scientific">Shewanella gelidii</name>
    <dbReference type="NCBI Taxonomy" id="1642821"/>
    <lineage>
        <taxon>Bacteria</taxon>
        <taxon>Pseudomonadati</taxon>
        <taxon>Pseudomonadota</taxon>
        <taxon>Gammaproteobacteria</taxon>
        <taxon>Alteromonadales</taxon>
        <taxon>Shewanellaceae</taxon>
        <taxon>Shewanella</taxon>
    </lineage>
</organism>
<dbReference type="EMBL" id="BMPZ01000001">
    <property type="protein sequence ID" value="GGI72080.1"/>
    <property type="molecule type" value="Genomic_DNA"/>
</dbReference>
<comment type="caution">
    <text evidence="1">The sequence shown here is derived from an EMBL/GenBank/DDBJ whole genome shotgun (WGS) entry which is preliminary data.</text>
</comment>
<sequence>MPHKSYGYVCSFVIGGEIIKFYRLKNVQGNIQVIPALTDRICAVKCSVVRVELIFNRLFVAQYELNELY</sequence>
<gene>
    <name evidence="1" type="ORF">GCM10009332_06870</name>
</gene>
<protein>
    <submittedName>
        <fullName evidence="1">Uncharacterized protein</fullName>
    </submittedName>
</protein>
<evidence type="ECO:0000313" key="2">
    <source>
        <dbReference type="Proteomes" id="UP000613743"/>
    </source>
</evidence>
<evidence type="ECO:0000313" key="1">
    <source>
        <dbReference type="EMBL" id="GGI72080.1"/>
    </source>
</evidence>
<reference evidence="1" key="1">
    <citation type="journal article" date="2014" name="Int. J. Syst. Evol. Microbiol.">
        <title>Complete genome sequence of Corynebacterium casei LMG S-19264T (=DSM 44701T), isolated from a smear-ripened cheese.</title>
        <authorList>
            <consortium name="US DOE Joint Genome Institute (JGI-PGF)"/>
            <person name="Walter F."/>
            <person name="Albersmeier A."/>
            <person name="Kalinowski J."/>
            <person name="Ruckert C."/>
        </authorList>
    </citation>
    <scope>NUCLEOTIDE SEQUENCE</scope>
    <source>
        <strain evidence="1">JCM 30804</strain>
    </source>
</reference>
<dbReference type="Proteomes" id="UP000613743">
    <property type="component" value="Unassembled WGS sequence"/>
</dbReference>
<accession>A0A917JLX4</accession>
<keyword evidence="2" id="KW-1185">Reference proteome</keyword>
<reference evidence="1" key="2">
    <citation type="submission" date="2020-09" db="EMBL/GenBank/DDBJ databases">
        <authorList>
            <person name="Sun Q."/>
            <person name="Ohkuma M."/>
        </authorList>
    </citation>
    <scope>NUCLEOTIDE SEQUENCE</scope>
    <source>
        <strain evidence="1">JCM 30804</strain>
    </source>
</reference>
<proteinExistence type="predicted"/>